<dbReference type="WBParaSite" id="PgR042_g108_t01">
    <property type="protein sequence ID" value="PgR042_g108_t01"/>
    <property type="gene ID" value="PgR042_g108"/>
</dbReference>
<keyword evidence="7" id="KW-1185">Reference proteome</keyword>
<dbReference type="InterPro" id="IPR016035">
    <property type="entry name" value="Acyl_Trfase/lysoPLipase"/>
</dbReference>
<evidence type="ECO:0000256" key="5">
    <source>
        <dbReference type="SAM" id="MobiDB-lite"/>
    </source>
</evidence>
<keyword evidence="1 4" id="KW-0378">Hydrolase</keyword>
<dbReference type="InterPro" id="IPR002641">
    <property type="entry name" value="PNPLA_dom"/>
</dbReference>
<accession>A0A915BJ94</accession>
<dbReference type="Gene3D" id="3.40.1090.10">
    <property type="entry name" value="Cytosolic phospholipase A2 catalytic domain"/>
    <property type="match status" value="1"/>
</dbReference>
<dbReference type="SUPFAM" id="SSF52151">
    <property type="entry name" value="FabD/lysophospholipase-like"/>
    <property type="match status" value="1"/>
</dbReference>
<evidence type="ECO:0000313" key="7">
    <source>
        <dbReference type="Proteomes" id="UP000887569"/>
    </source>
</evidence>
<evidence type="ECO:0000256" key="3">
    <source>
        <dbReference type="ARBA" id="ARBA00023098"/>
    </source>
</evidence>
<dbReference type="WBParaSite" id="PgR042_g108_t02">
    <property type="protein sequence ID" value="PgR042_g108_t02"/>
    <property type="gene ID" value="PgR042_g108"/>
</dbReference>
<evidence type="ECO:0000259" key="6">
    <source>
        <dbReference type="PROSITE" id="PS51635"/>
    </source>
</evidence>
<dbReference type="Proteomes" id="UP000887569">
    <property type="component" value="Unplaced"/>
</dbReference>
<dbReference type="GO" id="GO:0016042">
    <property type="term" value="P:lipid catabolic process"/>
    <property type="evidence" value="ECO:0007669"/>
    <property type="project" value="UniProtKB-UniRule"/>
</dbReference>
<proteinExistence type="predicted"/>
<dbReference type="PANTHER" id="PTHR24185:SF1">
    <property type="entry name" value="CALCIUM-INDEPENDENT PHOSPHOLIPASE A2-GAMMA"/>
    <property type="match status" value="1"/>
</dbReference>
<feature type="active site" description="Proton acceptor" evidence="4">
    <location>
        <position position="395"/>
    </location>
</feature>
<dbReference type="CDD" id="cd07211">
    <property type="entry name" value="Pat_PNPLA8"/>
    <property type="match status" value="1"/>
</dbReference>
<dbReference type="PROSITE" id="PS51635">
    <property type="entry name" value="PNPLA"/>
    <property type="match status" value="1"/>
</dbReference>
<evidence type="ECO:0000256" key="4">
    <source>
        <dbReference type="PROSITE-ProRule" id="PRU01161"/>
    </source>
</evidence>
<dbReference type="GO" id="GO:0016020">
    <property type="term" value="C:membrane"/>
    <property type="evidence" value="ECO:0007669"/>
    <property type="project" value="TreeGrafter"/>
</dbReference>
<dbReference type="AlphaFoldDB" id="A0A915BJ94"/>
<dbReference type="PANTHER" id="PTHR24185">
    <property type="entry name" value="CALCIUM-INDEPENDENT PHOSPHOLIPASE A2-GAMMA"/>
    <property type="match status" value="1"/>
</dbReference>
<evidence type="ECO:0000256" key="2">
    <source>
        <dbReference type="ARBA" id="ARBA00022963"/>
    </source>
</evidence>
<feature type="short sequence motif" description="GXSXG" evidence="4">
    <location>
        <begin position="249"/>
        <end position="253"/>
    </location>
</feature>
<evidence type="ECO:0000313" key="8">
    <source>
        <dbReference type="WBParaSite" id="PgR042_g108_t01"/>
    </source>
</evidence>
<evidence type="ECO:0000256" key="1">
    <source>
        <dbReference type="ARBA" id="ARBA00022801"/>
    </source>
</evidence>
<protein>
    <submittedName>
        <fullName evidence="8 9">PNPLA domain-containing protein</fullName>
    </submittedName>
</protein>
<feature type="short sequence motif" description="GXGXXG" evidence="4">
    <location>
        <begin position="216"/>
        <end position="221"/>
    </location>
</feature>
<evidence type="ECO:0000313" key="9">
    <source>
        <dbReference type="WBParaSite" id="PgR042_g108_t02"/>
    </source>
</evidence>
<feature type="domain" description="PNPLA" evidence="6">
    <location>
        <begin position="212"/>
        <end position="408"/>
    </location>
</feature>
<dbReference type="GO" id="GO:0047499">
    <property type="term" value="F:calcium-independent phospholipase A2 activity"/>
    <property type="evidence" value="ECO:0007669"/>
    <property type="project" value="TreeGrafter"/>
</dbReference>
<reference evidence="8 9" key="1">
    <citation type="submission" date="2022-11" db="UniProtKB">
        <authorList>
            <consortium name="WormBaseParasite"/>
        </authorList>
    </citation>
    <scope>IDENTIFICATION</scope>
</reference>
<feature type="active site" description="Nucleophile" evidence="4">
    <location>
        <position position="251"/>
    </location>
</feature>
<dbReference type="InterPro" id="IPR045217">
    <property type="entry name" value="PNPLA8-like"/>
</dbReference>
<dbReference type="GO" id="GO:0019369">
    <property type="term" value="P:arachidonate metabolic process"/>
    <property type="evidence" value="ECO:0007669"/>
    <property type="project" value="TreeGrafter"/>
</dbReference>
<keyword evidence="3 4" id="KW-0443">Lipid metabolism</keyword>
<dbReference type="Pfam" id="PF01734">
    <property type="entry name" value="Patatin"/>
    <property type="match status" value="1"/>
</dbReference>
<feature type="region of interest" description="Disordered" evidence="5">
    <location>
        <begin position="44"/>
        <end position="73"/>
    </location>
</feature>
<feature type="short sequence motif" description="DGA/G" evidence="4">
    <location>
        <begin position="395"/>
        <end position="397"/>
    </location>
</feature>
<name>A0A915BJ94_PARUN</name>
<organism evidence="7 8">
    <name type="scientific">Parascaris univalens</name>
    <name type="common">Nematode worm</name>
    <dbReference type="NCBI Taxonomy" id="6257"/>
    <lineage>
        <taxon>Eukaryota</taxon>
        <taxon>Metazoa</taxon>
        <taxon>Ecdysozoa</taxon>
        <taxon>Nematoda</taxon>
        <taxon>Chromadorea</taxon>
        <taxon>Rhabditida</taxon>
        <taxon>Spirurina</taxon>
        <taxon>Ascaridomorpha</taxon>
        <taxon>Ascaridoidea</taxon>
        <taxon>Ascarididae</taxon>
        <taxon>Parascaris</taxon>
    </lineage>
</organism>
<keyword evidence="2 4" id="KW-0442">Lipid degradation</keyword>
<sequence>MGARTNGNDIKMKKVMFARMTRLALLRFWKTPITDVTSSAVVLSESTDRRAESNAEEPSPSSKSVEQIASPSNAKSKTITPNYLGYLSGVVTSLWKSEQPTESEEAQKKRVSRVVMKHFSRSEVINRAQGLINKLIMAQSSESIRLRAQELCRHFVEYPATRVIAVQNKRFMKTLLSFLRNISDEEMKGEIRECLSVMGYVDFPKGAGVRILSIDGGGTRGMMGLEILQALEDALHGRKVAEMFDHIVGVSTGAIIAVLLGAKELSLERCKEIYVEISRELFSQGRISGVSGLLLSHSYYNTKKWREILKKRIGEEETLLNSCRRKDAPKLSVVSCIVNAPMLQPYIFRNYVHPPGRESHFKGGCEHMLWQALEASAAAPGYFEEVALGSILHQDGGVLANNPTALALHEARMLWPNERIQCVVSVGNGHHVNELETTNVKLSTRIQEKITRIVDSATDTELVHLCMHDLLPANTYFRLNPYMSFPYTLDEIDPKKLAQMENDARLYVRRNRAKIEAAAEALLMQPSVTQIISRRLREMAQRSGLYTPSF</sequence>